<evidence type="ECO:0000313" key="3">
    <source>
        <dbReference type="WBParaSite" id="L893_g12036.t1"/>
    </source>
</evidence>
<dbReference type="WBParaSite" id="L893_g12036.t1">
    <property type="protein sequence ID" value="L893_g12036.t1"/>
    <property type="gene ID" value="L893_g12036"/>
</dbReference>
<organism evidence="2 3">
    <name type="scientific">Steinernema glaseri</name>
    <dbReference type="NCBI Taxonomy" id="37863"/>
    <lineage>
        <taxon>Eukaryota</taxon>
        <taxon>Metazoa</taxon>
        <taxon>Ecdysozoa</taxon>
        <taxon>Nematoda</taxon>
        <taxon>Chromadorea</taxon>
        <taxon>Rhabditida</taxon>
        <taxon>Tylenchina</taxon>
        <taxon>Panagrolaimomorpha</taxon>
        <taxon>Strongyloidoidea</taxon>
        <taxon>Steinernematidae</taxon>
        <taxon>Steinernema</taxon>
    </lineage>
</organism>
<name>A0A1I7Y2E3_9BILA</name>
<keyword evidence="2" id="KW-1185">Reference proteome</keyword>
<feature type="compositionally biased region" description="Basic and acidic residues" evidence="1">
    <location>
        <begin position="51"/>
        <end position="71"/>
    </location>
</feature>
<reference evidence="3" key="1">
    <citation type="submission" date="2016-11" db="UniProtKB">
        <authorList>
            <consortium name="WormBaseParasite"/>
        </authorList>
    </citation>
    <scope>IDENTIFICATION</scope>
</reference>
<proteinExistence type="predicted"/>
<dbReference type="Proteomes" id="UP000095287">
    <property type="component" value="Unplaced"/>
</dbReference>
<protein>
    <submittedName>
        <fullName evidence="3">Uncharacterized protein</fullName>
    </submittedName>
</protein>
<dbReference type="AlphaFoldDB" id="A0A1I7Y2E3"/>
<sequence length="102" mass="11910">MAARSHRPPCGCLLHPYSVCAPEPRLSFNEYSNHVSNMLYTNGNIYWQKVEEKSPNTQKHDECDEEHRRMNEEEEEGSGPHHDSHHDLVMSFINDVRKCEES</sequence>
<feature type="compositionally biased region" description="Basic and acidic residues" evidence="1">
    <location>
        <begin position="78"/>
        <end position="87"/>
    </location>
</feature>
<evidence type="ECO:0000313" key="2">
    <source>
        <dbReference type="Proteomes" id="UP000095287"/>
    </source>
</evidence>
<feature type="region of interest" description="Disordered" evidence="1">
    <location>
        <begin position="51"/>
        <end position="87"/>
    </location>
</feature>
<accession>A0A1I7Y2E3</accession>
<evidence type="ECO:0000256" key="1">
    <source>
        <dbReference type="SAM" id="MobiDB-lite"/>
    </source>
</evidence>